<reference evidence="4" key="1">
    <citation type="submission" date="2024-05" db="EMBL/GenBank/DDBJ databases">
        <title>30 novel species of actinomycetes from the DSMZ collection.</title>
        <authorList>
            <person name="Nouioui I."/>
        </authorList>
    </citation>
    <scope>NUCLEOTIDE SEQUENCE</scope>
    <source>
        <strain evidence="4">DSM 41529</strain>
    </source>
</reference>
<evidence type="ECO:0000256" key="2">
    <source>
        <dbReference type="SAM" id="MobiDB-lite"/>
    </source>
</evidence>
<dbReference type="Proteomes" id="UP001180754">
    <property type="component" value="Unassembled WGS sequence"/>
</dbReference>
<feature type="region of interest" description="Disordered" evidence="2">
    <location>
        <begin position="1"/>
        <end position="27"/>
    </location>
</feature>
<dbReference type="RefSeq" id="WP_311730756.1">
    <property type="nucleotide sequence ID" value="NZ_JAVRFD010000044.1"/>
</dbReference>
<evidence type="ECO:0000313" key="4">
    <source>
        <dbReference type="EMBL" id="MDT0550174.1"/>
    </source>
</evidence>
<name>A0ABU2XW72_9ACTN</name>
<dbReference type="InterPro" id="IPR016039">
    <property type="entry name" value="Thiolase-like"/>
</dbReference>
<dbReference type="PANTHER" id="PTHR11712:SF336">
    <property type="entry name" value="3-OXOACYL-[ACYL-CARRIER-PROTEIN] SYNTHASE, MITOCHONDRIAL"/>
    <property type="match status" value="1"/>
</dbReference>
<evidence type="ECO:0000313" key="5">
    <source>
        <dbReference type="Proteomes" id="UP001180754"/>
    </source>
</evidence>
<keyword evidence="1" id="KW-0808">Transferase</keyword>
<dbReference type="Pfam" id="PF00109">
    <property type="entry name" value="ketoacyl-synt"/>
    <property type="match status" value="1"/>
</dbReference>
<gene>
    <name evidence="4" type="ORF">RND15_47145</name>
</gene>
<protein>
    <submittedName>
        <fullName evidence="4">Beta-ketoacyl synthase N-terminal-like domain-containing protein</fullName>
    </submittedName>
</protein>
<dbReference type="SUPFAM" id="SSF53901">
    <property type="entry name" value="Thiolase-like"/>
    <property type="match status" value="2"/>
</dbReference>
<dbReference type="Gene3D" id="3.40.47.10">
    <property type="match status" value="1"/>
</dbReference>
<dbReference type="EMBL" id="JAVRFD010000044">
    <property type="protein sequence ID" value="MDT0550174.1"/>
    <property type="molecule type" value="Genomic_DNA"/>
</dbReference>
<keyword evidence="5" id="KW-1185">Reference proteome</keyword>
<proteinExistence type="predicted"/>
<accession>A0ABU2XW72</accession>
<sequence length="392" mass="40436">MTPAHLTEVTPDDRPNDRPPARTAARTDRAVITAWSAVSPYGLGREAYAAGIAARRPTAAAPDPDAWQTPDATACLVPGFDIRTVLGRAGTRTMDRGMGLAVTAVRELFAEAEADERPVTRGAGTALVLGTTWGGAAGQHNFSRASFVGEKPYDVPAQLMPNTLMNSSAGASAIRFGLKGPNTTLAGGRPAALLALAYARRLLAAGRAERALVGAMEEYSGTRSWLERHSRGADEDQAAPLGEGCAVLLVEPADALPEDRPALAELLAIDVRVDVTGDLPGTLRESVRHALAESGVEPGEVWAAAGGGLTGAAGDAERTLLTELFGQEAAGRLVCHELIGDTASAQAAFQLTAVLVAAAEDPASAGRAAVITSVDREGLVACAVLRLLDGAR</sequence>
<dbReference type="PANTHER" id="PTHR11712">
    <property type="entry name" value="POLYKETIDE SYNTHASE-RELATED"/>
    <property type="match status" value="1"/>
</dbReference>
<dbReference type="InterPro" id="IPR000794">
    <property type="entry name" value="Beta-ketoacyl_synthase"/>
</dbReference>
<comment type="caution">
    <text evidence="4">The sequence shown here is derived from an EMBL/GenBank/DDBJ whole genome shotgun (WGS) entry which is preliminary data.</text>
</comment>
<evidence type="ECO:0000256" key="1">
    <source>
        <dbReference type="ARBA" id="ARBA00022679"/>
    </source>
</evidence>
<feature type="domain" description="Beta-ketoacyl synthase-like N-terminal" evidence="3">
    <location>
        <begin position="29"/>
        <end position="252"/>
    </location>
</feature>
<organism evidence="4 5">
    <name type="scientific">Streptomyces lonegramiae</name>
    <dbReference type="NCBI Taxonomy" id="3075524"/>
    <lineage>
        <taxon>Bacteria</taxon>
        <taxon>Bacillati</taxon>
        <taxon>Actinomycetota</taxon>
        <taxon>Actinomycetes</taxon>
        <taxon>Kitasatosporales</taxon>
        <taxon>Streptomycetaceae</taxon>
        <taxon>Streptomyces</taxon>
    </lineage>
</organism>
<evidence type="ECO:0000259" key="3">
    <source>
        <dbReference type="Pfam" id="PF00109"/>
    </source>
</evidence>
<dbReference type="InterPro" id="IPR014030">
    <property type="entry name" value="Ketoacyl_synth_N"/>
</dbReference>
<feature type="compositionally biased region" description="Basic and acidic residues" evidence="2">
    <location>
        <begin position="11"/>
        <end position="27"/>
    </location>
</feature>